<dbReference type="AlphaFoldDB" id="A0A4V1KIH8"/>
<sequence>MKDPEDRNNEISKGEDEISAAKTDVNATEKPADDGFKTSKDHKHRLSWEVPHDEQMFDNTSPSAGENEEKGE</sequence>
<feature type="region of interest" description="Disordered" evidence="1">
    <location>
        <begin position="1"/>
        <end position="72"/>
    </location>
</feature>
<organism evidence="2 3">
    <name type="scientific">Arcticibacter tournemirensis</name>
    <dbReference type="NCBI Taxonomy" id="699437"/>
    <lineage>
        <taxon>Bacteria</taxon>
        <taxon>Pseudomonadati</taxon>
        <taxon>Bacteroidota</taxon>
        <taxon>Sphingobacteriia</taxon>
        <taxon>Sphingobacteriales</taxon>
        <taxon>Sphingobacteriaceae</taxon>
        <taxon>Arcticibacter</taxon>
    </lineage>
</organism>
<evidence type="ECO:0000313" key="3">
    <source>
        <dbReference type="Proteomes" id="UP000290848"/>
    </source>
</evidence>
<gene>
    <name evidence="2" type="ORF">EKH83_08885</name>
</gene>
<feature type="compositionally biased region" description="Basic and acidic residues" evidence="1">
    <location>
        <begin position="1"/>
        <end position="16"/>
    </location>
</feature>
<dbReference type="RefSeq" id="WP_128769047.1">
    <property type="nucleotide sequence ID" value="NZ_RXOC01000004.1"/>
</dbReference>
<accession>A0A4V1KIH8</accession>
<name>A0A4V1KIH8_9SPHI</name>
<proteinExistence type="predicted"/>
<evidence type="ECO:0000313" key="2">
    <source>
        <dbReference type="EMBL" id="RXF70742.1"/>
    </source>
</evidence>
<feature type="compositionally biased region" description="Basic and acidic residues" evidence="1">
    <location>
        <begin position="30"/>
        <end position="39"/>
    </location>
</feature>
<dbReference type="EMBL" id="RXOC01000004">
    <property type="protein sequence ID" value="RXF70742.1"/>
    <property type="molecule type" value="Genomic_DNA"/>
</dbReference>
<feature type="compositionally biased region" description="Basic and acidic residues" evidence="1">
    <location>
        <begin position="46"/>
        <end position="55"/>
    </location>
</feature>
<reference evidence="2 3" key="1">
    <citation type="submission" date="2018-12" db="EMBL/GenBank/DDBJ databases">
        <title>The Draft Genome Sequence of the Soil Bacterium Pedobacter tournemirensis R1.</title>
        <authorList>
            <person name="He J."/>
        </authorList>
    </citation>
    <scope>NUCLEOTIDE SEQUENCE [LARGE SCALE GENOMIC DNA]</scope>
    <source>
        <strain evidence="2 3">R1</strain>
    </source>
</reference>
<protein>
    <submittedName>
        <fullName evidence="2">Uncharacterized protein</fullName>
    </submittedName>
</protein>
<dbReference type="Proteomes" id="UP000290848">
    <property type="component" value="Unassembled WGS sequence"/>
</dbReference>
<evidence type="ECO:0000256" key="1">
    <source>
        <dbReference type="SAM" id="MobiDB-lite"/>
    </source>
</evidence>
<comment type="caution">
    <text evidence="2">The sequence shown here is derived from an EMBL/GenBank/DDBJ whole genome shotgun (WGS) entry which is preliminary data.</text>
</comment>